<proteinExistence type="predicted"/>
<dbReference type="SMART" id="SM00564">
    <property type="entry name" value="PQQ"/>
    <property type="match status" value="1"/>
</dbReference>
<dbReference type="Gene3D" id="2.140.10.10">
    <property type="entry name" value="Quinoprotein alcohol dehydrogenase-like superfamily"/>
    <property type="match status" value="1"/>
</dbReference>
<dbReference type="EMBL" id="UGYK01000002">
    <property type="protein sequence ID" value="SUI55268.1"/>
    <property type="molecule type" value="Genomic_DNA"/>
</dbReference>
<organism evidence="2 3">
    <name type="scientific">Serratia marcescens</name>
    <dbReference type="NCBI Taxonomy" id="615"/>
    <lineage>
        <taxon>Bacteria</taxon>
        <taxon>Pseudomonadati</taxon>
        <taxon>Pseudomonadota</taxon>
        <taxon>Gammaproteobacteria</taxon>
        <taxon>Enterobacterales</taxon>
        <taxon>Yersiniaceae</taxon>
        <taxon>Serratia</taxon>
    </lineage>
</organism>
<evidence type="ECO:0000313" key="2">
    <source>
        <dbReference type="EMBL" id="SUI55268.1"/>
    </source>
</evidence>
<protein>
    <submittedName>
        <fullName evidence="2">Quinate/shikimate dehydrogenase (Quinone)</fullName>
        <ecNumber evidence="2">1.1.5.8</ecNumber>
    </submittedName>
</protein>
<dbReference type="InterPro" id="IPR018391">
    <property type="entry name" value="PQQ_b-propeller_rpt"/>
</dbReference>
<dbReference type="InterPro" id="IPR011047">
    <property type="entry name" value="Quinoprotein_ADH-like_sf"/>
</dbReference>
<dbReference type="EC" id="1.1.5.8" evidence="2"/>
<name>A0A379Z5W3_SERMA</name>
<reference evidence="2 3" key="1">
    <citation type="submission" date="2018-06" db="EMBL/GenBank/DDBJ databases">
        <authorList>
            <consortium name="Pathogen Informatics"/>
            <person name="Doyle S."/>
        </authorList>
    </citation>
    <scope>NUCLEOTIDE SEQUENCE [LARGE SCALE GENOMIC DNA]</scope>
    <source>
        <strain evidence="2 3">NCTC10211</strain>
    </source>
</reference>
<evidence type="ECO:0000313" key="3">
    <source>
        <dbReference type="Proteomes" id="UP000254765"/>
    </source>
</evidence>
<dbReference type="GO" id="GO:0047519">
    <property type="term" value="F:quinate dehydrogenase (quinone) activity"/>
    <property type="evidence" value="ECO:0007669"/>
    <property type="project" value="UniProtKB-EC"/>
</dbReference>
<gene>
    <name evidence="2" type="primary">quiA_1</name>
    <name evidence="2" type="ORF">NCTC10211_03089</name>
</gene>
<dbReference type="SUPFAM" id="SSF50998">
    <property type="entry name" value="Quinoprotein alcohol dehydrogenase-like"/>
    <property type="match status" value="1"/>
</dbReference>
<keyword evidence="2" id="KW-0560">Oxidoreductase</keyword>
<dbReference type="AlphaFoldDB" id="A0A379Z5W3"/>
<dbReference type="Proteomes" id="UP000254765">
    <property type="component" value="Unassembled WGS sequence"/>
</dbReference>
<accession>A0A379Z5W3</accession>
<evidence type="ECO:0000259" key="1">
    <source>
        <dbReference type="Pfam" id="PF01011"/>
    </source>
</evidence>
<feature type="domain" description="Pyrrolo-quinoline quinone repeat" evidence="1">
    <location>
        <begin position="3"/>
        <end position="127"/>
    </location>
</feature>
<dbReference type="Pfam" id="PF01011">
    <property type="entry name" value="PQQ"/>
    <property type="match status" value="1"/>
</dbReference>
<dbReference type="InterPro" id="IPR002372">
    <property type="entry name" value="PQQ_rpt_dom"/>
</dbReference>
<sequence length="150" mass="16114">MIGTPYGMITLMWMSPLEVPCNQPPYGTITAVDYKNKKIAWQIPAGTAEKMGPLGIRSHLPMPVGMPTYAGTMTTAGGLVFFAGFQDYYLRAYDSSTGKEVWKYALPVGASATPMSYVSPKTGKQYIVIVVGGAAHSTETGDYVMAFALP</sequence>